<protein>
    <submittedName>
        <fullName evidence="1">Uncharacterized protein</fullName>
    </submittedName>
</protein>
<dbReference type="EMBL" id="CM055740">
    <property type="protein sequence ID" value="KAJ8002580.1"/>
    <property type="molecule type" value="Genomic_DNA"/>
</dbReference>
<organism evidence="1 2">
    <name type="scientific">Dallia pectoralis</name>
    <name type="common">Alaska blackfish</name>
    <dbReference type="NCBI Taxonomy" id="75939"/>
    <lineage>
        <taxon>Eukaryota</taxon>
        <taxon>Metazoa</taxon>
        <taxon>Chordata</taxon>
        <taxon>Craniata</taxon>
        <taxon>Vertebrata</taxon>
        <taxon>Euteleostomi</taxon>
        <taxon>Actinopterygii</taxon>
        <taxon>Neopterygii</taxon>
        <taxon>Teleostei</taxon>
        <taxon>Protacanthopterygii</taxon>
        <taxon>Esociformes</taxon>
        <taxon>Umbridae</taxon>
        <taxon>Dallia</taxon>
    </lineage>
</organism>
<sequence length="971" mass="110948">MSQLWGSENLCLSPRQSSKNWGGESGELGGTRTFGHPVSPLRNFSQRPLADLDMWDSNSHFKSQFTAWSAASLTKGFSSKISTGTFGSGIDGVFDRQNDPGLGERRWQSDSRMHDQGVLRSHSPVLTGAELRAALEDGSFRRAELVQRLREANGNLDSKTDLMKIREATLQPGTSSAQILDLKHKGKQTTDRELSRLRRAVREAEEKAEALETDRERVLQQLRSSKEVQRTVLSQTEEVNQKLDRSMQTNKETQEQLSEARIKLSQAALERDLMTTEVMKLEESVEDLKVKLTGAMLGKDHLLQDKVDLNQRAQDLELLLEWAQSGSKGYTNQVFELSNQLAESRDQANRQGQETARMKEELLTVKEINEKMTAELEMTKKSLESSLARINELGAERVLHTNQITALKTERLQLIGQHEELLSAIGQDAREKAELTELREKCGLLSESKDTLESENQRLHDHCLTLEAELLEKEEEQHWLEAESARTTEQLRAVATHWSEKWQDVAMALQTTQAELKELRETTPPDTLQEVTAELKVEVQRLHTEGQKDKEEIQTLRQLKANTEAELNRVRKDGGSLLRVELDACKQQLELERCRSLSVHNRLKGGRAVQTHDEGTETDCILSSHKQAAQVSVEEMAQVRAELQKVCDILRFRDTELEEQQQELDEARRQVSQQNSELQRLELEATKRERELGDREHALSRLERLRVAERTEAKIKISTLKLELIKQKELAGEGSPQEVQHTDIQRTQLEDCSQRACQLQVSTDQAVEGPQTLHQIQGREDDAAVSRKEKTVSLENISDQDEQMSLVTEQLKSLFKERDQATQVCDTSPGRAGAVNSEGGKGRSFQDVPPMSKVTKNSLDTLLSQRKRERELREKEWRLGAGLRAVSEEQEEEQEEQQREVEDKEVSILEEEQEEQQREVEDKEVSILEEEQEEQQREVEDKEVSILEEEQEEQQREVEDKEVSILEEELK</sequence>
<keyword evidence="2" id="KW-1185">Reference proteome</keyword>
<comment type="caution">
    <text evidence="1">The sequence shown here is derived from an EMBL/GenBank/DDBJ whole genome shotgun (WGS) entry which is preliminary data.</text>
</comment>
<evidence type="ECO:0000313" key="1">
    <source>
        <dbReference type="EMBL" id="KAJ8002580.1"/>
    </source>
</evidence>
<gene>
    <name evidence="1" type="ORF">DPEC_G00160380</name>
</gene>
<accession>A0ACC2GGB6</accession>
<evidence type="ECO:0000313" key="2">
    <source>
        <dbReference type="Proteomes" id="UP001157502"/>
    </source>
</evidence>
<dbReference type="Proteomes" id="UP001157502">
    <property type="component" value="Chromosome 13"/>
</dbReference>
<reference evidence="1" key="1">
    <citation type="submission" date="2021-05" db="EMBL/GenBank/DDBJ databases">
        <authorList>
            <person name="Pan Q."/>
            <person name="Jouanno E."/>
            <person name="Zahm M."/>
            <person name="Klopp C."/>
            <person name="Cabau C."/>
            <person name="Louis A."/>
            <person name="Berthelot C."/>
            <person name="Parey E."/>
            <person name="Roest Crollius H."/>
            <person name="Montfort J."/>
            <person name="Robinson-Rechavi M."/>
            <person name="Bouchez O."/>
            <person name="Lampietro C."/>
            <person name="Lopez Roques C."/>
            <person name="Donnadieu C."/>
            <person name="Postlethwait J."/>
            <person name="Bobe J."/>
            <person name="Dillon D."/>
            <person name="Chandos A."/>
            <person name="von Hippel F."/>
            <person name="Guiguen Y."/>
        </authorList>
    </citation>
    <scope>NUCLEOTIDE SEQUENCE</scope>
    <source>
        <strain evidence="1">YG-Jan2019</strain>
    </source>
</reference>
<proteinExistence type="predicted"/>
<name>A0ACC2GGB6_DALPE</name>